<dbReference type="Proteomes" id="UP001162164">
    <property type="component" value="Unassembled WGS sequence"/>
</dbReference>
<sequence>MLKTGIVINGNIDKQLRLDKNDEEFFQNHVVHTDNNKYTYEALVETANFLKEEYPTLNL</sequence>
<protein>
    <submittedName>
        <fullName evidence="1">Uncharacterized protein</fullName>
    </submittedName>
</protein>
<gene>
    <name evidence="1" type="ORF">NQ317_008868</name>
</gene>
<evidence type="ECO:0000313" key="1">
    <source>
        <dbReference type="EMBL" id="KAJ8973585.1"/>
    </source>
</evidence>
<evidence type="ECO:0000313" key="2">
    <source>
        <dbReference type="Proteomes" id="UP001162164"/>
    </source>
</evidence>
<reference evidence="1" key="1">
    <citation type="journal article" date="2023" name="Insect Mol. Biol.">
        <title>Genome sequencing provides insights into the evolution of gene families encoding plant cell wall-degrading enzymes in longhorned beetles.</title>
        <authorList>
            <person name="Shin N.R."/>
            <person name="Okamura Y."/>
            <person name="Kirsch R."/>
            <person name="Pauchet Y."/>
        </authorList>
    </citation>
    <scope>NUCLEOTIDE SEQUENCE</scope>
    <source>
        <strain evidence="1">MMC_N1</strain>
    </source>
</reference>
<comment type="caution">
    <text evidence="1">The sequence shown here is derived from an EMBL/GenBank/DDBJ whole genome shotgun (WGS) entry which is preliminary data.</text>
</comment>
<dbReference type="EMBL" id="JAPWTJ010001146">
    <property type="protein sequence ID" value="KAJ8973585.1"/>
    <property type="molecule type" value="Genomic_DNA"/>
</dbReference>
<name>A0ABQ9J638_9CUCU</name>
<organism evidence="1 2">
    <name type="scientific">Molorchus minor</name>
    <dbReference type="NCBI Taxonomy" id="1323400"/>
    <lineage>
        <taxon>Eukaryota</taxon>
        <taxon>Metazoa</taxon>
        <taxon>Ecdysozoa</taxon>
        <taxon>Arthropoda</taxon>
        <taxon>Hexapoda</taxon>
        <taxon>Insecta</taxon>
        <taxon>Pterygota</taxon>
        <taxon>Neoptera</taxon>
        <taxon>Endopterygota</taxon>
        <taxon>Coleoptera</taxon>
        <taxon>Polyphaga</taxon>
        <taxon>Cucujiformia</taxon>
        <taxon>Chrysomeloidea</taxon>
        <taxon>Cerambycidae</taxon>
        <taxon>Lamiinae</taxon>
        <taxon>Monochamini</taxon>
        <taxon>Molorchus</taxon>
    </lineage>
</organism>
<proteinExistence type="predicted"/>
<accession>A0ABQ9J638</accession>
<keyword evidence="2" id="KW-1185">Reference proteome</keyword>